<sequence>MNPRRSCLERSARVDAVGFWGTFGGGFGKTELLASPVSRLAVPISRRASHVARLDFEVRGSRFEVRGSRFASRGAKHVSRLTYCRTLLSLCLLSASPPHRS</sequence>
<gene>
    <name evidence="1" type="ORF">AKJ09_00912</name>
</gene>
<dbReference type="Proteomes" id="UP000064967">
    <property type="component" value="Chromosome"/>
</dbReference>
<evidence type="ECO:0000313" key="1">
    <source>
        <dbReference type="EMBL" id="AKU94248.1"/>
    </source>
</evidence>
<dbReference type="AlphaFoldDB" id="A0A0K1PL44"/>
<organism evidence="1 2">
    <name type="scientific">Labilithrix luteola</name>
    <dbReference type="NCBI Taxonomy" id="1391654"/>
    <lineage>
        <taxon>Bacteria</taxon>
        <taxon>Pseudomonadati</taxon>
        <taxon>Myxococcota</taxon>
        <taxon>Polyangia</taxon>
        <taxon>Polyangiales</taxon>
        <taxon>Labilitrichaceae</taxon>
        <taxon>Labilithrix</taxon>
    </lineage>
</organism>
<protein>
    <submittedName>
        <fullName evidence="1">Uncharacterized protein</fullName>
    </submittedName>
</protein>
<keyword evidence="2" id="KW-1185">Reference proteome</keyword>
<dbReference type="EMBL" id="CP012333">
    <property type="protein sequence ID" value="AKU94248.1"/>
    <property type="molecule type" value="Genomic_DNA"/>
</dbReference>
<accession>A0A0K1PL44</accession>
<dbReference type="KEGG" id="llu:AKJ09_00912"/>
<evidence type="ECO:0000313" key="2">
    <source>
        <dbReference type="Proteomes" id="UP000064967"/>
    </source>
</evidence>
<dbReference type="PATRIC" id="fig|1391654.3.peg.926"/>
<dbReference type="STRING" id="1391654.AKJ09_00912"/>
<name>A0A0K1PL44_9BACT</name>
<reference evidence="1 2" key="1">
    <citation type="submission" date="2015-08" db="EMBL/GenBank/DDBJ databases">
        <authorList>
            <person name="Babu N.S."/>
            <person name="Beckwith C.J."/>
            <person name="Beseler K.G."/>
            <person name="Brison A."/>
            <person name="Carone J.V."/>
            <person name="Caskin T.P."/>
            <person name="Diamond M."/>
            <person name="Durham M.E."/>
            <person name="Foxe J.M."/>
            <person name="Go M."/>
            <person name="Henderson B.A."/>
            <person name="Jones I.B."/>
            <person name="McGettigan J.A."/>
            <person name="Micheletti S.J."/>
            <person name="Nasrallah M.E."/>
            <person name="Ortiz D."/>
            <person name="Piller C.R."/>
            <person name="Privatt S.R."/>
            <person name="Schneider S.L."/>
            <person name="Sharp S."/>
            <person name="Smith T.C."/>
            <person name="Stanton J.D."/>
            <person name="Ullery H.E."/>
            <person name="Wilson R.J."/>
            <person name="Serrano M.G."/>
            <person name="Buck G."/>
            <person name="Lee V."/>
            <person name="Wang Y."/>
            <person name="Carvalho R."/>
            <person name="Voegtly L."/>
            <person name="Shi R."/>
            <person name="Duckworth R."/>
            <person name="Johnson A."/>
            <person name="Loviza R."/>
            <person name="Walstead R."/>
            <person name="Shah Z."/>
            <person name="Kiflezghi M."/>
            <person name="Wade K."/>
            <person name="Ball S.L."/>
            <person name="Bradley K.W."/>
            <person name="Asai D.J."/>
            <person name="Bowman C.A."/>
            <person name="Russell D.A."/>
            <person name="Pope W.H."/>
            <person name="Jacobs-Sera D."/>
            <person name="Hendrix R.W."/>
            <person name="Hatfull G.F."/>
        </authorList>
    </citation>
    <scope>NUCLEOTIDE SEQUENCE [LARGE SCALE GENOMIC DNA]</scope>
    <source>
        <strain evidence="1 2">DSM 27648</strain>
    </source>
</reference>
<proteinExistence type="predicted"/>